<evidence type="ECO:0000313" key="5">
    <source>
        <dbReference type="EMBL" id="ABM19467.1"/>
    </source>
</evidence>
<sequence length="374" mass="41646">MGTNYFLLKSGEFAYNKSYSNGYPVGVVRRLKRYDSGILSPLYICFDMSSSEVDELYAEHFFDSQWFIDEINQIAKEGARNHGLLNVGVGEFFDLEFVLPPLPEQQKIAAILSSVDDVIEKTRAQIDKLKDLKTGMMQELLTKGIGSDGVPHTEFKDSPVGRVPVSWEIVRLGDVSKVQGGFAFKSADATDNGCRWLKIANVGRGTVVWGEKSFLPNEFLSEYSDFALKEADIVVALTRPVISGELKVAQLMKSDAPSLLNQRVARVIPKLSRVSREYLFTLLSWRKVANDIEQAIFGTDPPNVSTKQIESLCYPLPPREEQDLIASSLGAVSNRIRTLSNKLDQLRGTKEALMQDLLTGKVRVNVDQKESAVA</sequence>
<dbReference type="RefSeq" id="WP_011785853.1">
    <property type="nucleotide sequence ID" value="NC_008740.1"/>
</dbReference>
<dbReference type="InterPro" id="IPR052021">
    <property type="entry name" value="Type-I_RS_S_subunit"/>
</dbReference>
<dbReference type="KEGG" id="maq:Maqu_2391"/>
<dbReference type="Gene3D" id="3.90.220.20">
    <property type="entry name" value="DNA methylase specificity domains"/>
    <property type="match status" value="2"/>
</dbReference>
<evidence type="ECO:0000256" key="2">
    <source>
        <dbReference type="ARBA" id="ARBA00022747"/>
    </source>
</evidence>
<dbReference type="STRING" id="351348.Maqu_2391"/>
<name>A1U398_MARN8</name>
<accession>A1U398</accession>
<evidence type="ECO:0000256" key="3">
    <source>
        <dbReference type="ARBA" id="ARBA00023125"/>
    </source>
</evidence>
<proteinExistence type="inferred from homology"/>
<keyword evidence="3" id="KW-0238">DNA-binding</keyword>
<gene>
    <name evidence="5" type="ordered locus">Maqu_2391</name>
</gene>
<dbReference type="AlphaFoldDB" id="A1U398"/>
<dbReference type="GO" id="GO:0009307">
    <property type="term" value="P:DNA restriction-modification system"/>
    <property type="evidence" value="ECO:0007669"/>
    <property type="project" value="UniProtKB-KW"/>
</dbReference>
<dbReference type="InterPro" id="IPR000055">
    <property type="entry name" value="Restrct_endonuc_typeI_TRD"/>
</dbReference>
<dbReference type="PANTHER" id="PTHR30408:SF12">
    <property type="entry name" value="TYPE I RESTRICTION ENZYME MJAVIII SPECIFICITY SUBUNIT"/>
    <property type="match status" value="1"/>
</dbReference>
<dbReference type="SUPFAM" id="SSF116734">
    <property type="entry name" value="DNA methylase specificity domain"/>
    <property type="match status" value="2"/>
</dbReference>
<comment type="similarity">
    <text evidence="1">Belongs to the type-I restriction system S methylase family.</text>
</comment>
<dbReference type="InterPro" id="IPR044946">
    <property type="entry name" value="Restrct_endonuc_typeI_TRD_sf"/>
</dbReference>
<protein>
    <submittedName>
        <fullName evidence="5">Restriction modification system DNA specificity domain</fullName>
    </submittedName>
</protein>
<dbReference type="PANTHER" id="PTHR30408">
    <property type="entry name" value="TYPE-1 RESTRICTION ENZYME ECOKI SPECIFICITY PROTEIN"/>
    <property type="match status" value="1"/>
</dbReference>
<dbReference type="GO" id="GO:0003677">
    <property type="term" value="F:DNA binding"/>
    <property type="evidence" value="ECO:0007669"/>
    <property type="project" value="UniProtKB-KW"/>
</dbReference>
<dbReference type="EMBL" id="CP000514">
    <property type="protein sequence ID" value="ABM19467.1"/>
    <property type="molecule type" value="Genomic_DNA"/>
</dbReference>
<dbReference type="REBASE" id="14650">
    <property type="entry name" value="S.MaqORF2389P"/>
</dbReference>
<dbReference type="OrthoDB" id="9798929at2"/>
<evidence type="ECO:0000259" key="4">
    <source>
        <dbReference type="Pfam" id="PF01420"/>
    </source>
</evidence>
<feature type="domain" description="Type I restriction modification DNA specificity" evidence="4">
    <location>
        <begin position="164"/>
        <end position="346"/>
    </location>
</feature>
<feature type="domain" description="Type I restriction modification DNA specificity" evidence="4">
    <location>
        <begin position="87"/>
        <end position="129"/>
    </location>
</feature>
<organism evidence="5 6">
    <name type="scientific">Marinobacter nauticus (strain ATCC 700491 / DSM 11845 / VT8)</name>
    <name type="common">Marinobacter aquaeolei</name>
    <dbReference type="NCBI Taxonomy" id="351348"/>
    <lineage>
        <taxon>Bacteria</taxon>
        <taxon>Pseudomonadati</taxon>
        <taxon>Pseudomonadota</taxon>
        <taxon>Gammaproteobacteria</taxon>
        <taxon>Pseudomonadales</taxon>
        <taxon>Marinobacteraceae</taxon>
        <taxon>Marinobacter</taxon>
    </lineage>
</organism>
<evidence type="ECO:0000256" key="1">
    <source>
        <dbReference type="ARBA" id="ARBA00010923"/>
    </source>
</evidence>
<reference evidence="6" key="1">
    <citation type="journal article" date="2011" name="Appl. Environ. Microbiol.">
        <title>Genomic potential of Marinobacter aquaeolei, a biogeochemical 'opportunitroph'.</title>
        <authorList>
            <person name="Singer E."/>
            <person name="Webb E.A."/>
            <person name="Nelson W.C."/>
            <person name="Heidelberg J.F."/>
            <person name="Ivanova N."/>
            <person name="Pati A."/>
            <person name="Edwards K.J."/>
        </authorList>
    </citation>
    <scope>NUCLEOTIDE SEQUENCE [LARGE SCALE GENOMIC DNA]</scope>
    <source>
        <strain evidence="6">ATCC 700491 / DSM 11845 / VT8</strain>
    </source>
</reference>
<dbReference type="Proteomes" id="UP000000998">
    <property type="component" value="Chromosome"/>
</dbReference>
<dbReference type="HOGENOM" id="CLU_021095_0_0_6"/>
<evidence type="ECO:0000313" key="6">
    <source>
        <dbReference type="Proteomes" id="UP000000998"/>
    </source>
</evidence>
<dbReference type="CDD" id="cd17259">
    <property type="entry name" value="RMtype1_S_StySKI-TRD2-CR2_like"/>
    <property type="match status" value="1"/>
</dbReference>
<keyword evidence="2" id="KW-0680">Restriction system</keyword>
<dbReference type="eggNOG" id="COG0732">
    <property type="taxonomic scope" value="Bacteria"/>
</dbReference>
<dbReference type="Pfam" id="PF01420">
    <property type="entry name" value="Methylase_S"/>
    <property type="match status" value="2"/>
</dbReference>
<dbReference type="Gene3D" id="1.10.287.1120">
    <property type="entry name" value="Bipartite methylase S protein"/>
    <property type="match status" value="1"/>
</dbReference>